<accession>A0A1M5FMG8</accession>
<gene>
    <name evidence="1" type="ORF">SAMN02746089_02782</name>
</gene>
<name>A0A1M5FMG8_9THEO</name>
<sequence length="103" mass="12086">MKTNFKQISLCDIYDDVKSFFEDDKPKFIKLFDSFINFSELIPSSFYDHYYSSPISRAISPTLSNALVVDTTGFEPYVKENNPKFFDSLYRNAKKLSKSYSRF</sequence>
<reference evidence="1 2" key="1">
    <citation type="submission" date="2016-11" db="EMBL/GenBank/DDBJ databases">
        <authorList>
            <person name="Jaros S."/>
            <person name="Januszkiewicz K."/>
            <person name="Wedrychowicz H."/>
        </authorList>
    </citation>
    <scope>NUCLEOTIDE SEQUENCE [LARGE SCALE GENOMIC DNA]</scope>
    <source>
        <strain evidence="1 2">DSM 17918</strain>
    </source>
</reference>
<proteinExistence type="predicted"/>
<evidence type="ECO:0000313" key="1">
    <source>
        <dbReference type="EMBL" id="SHF92695.1"/>
    </source>
</evidence>
<keyword evidence="2" id="KW-1185">Reference proteome</keyword>
<protein>
    <submittedName>
        <fullName evidence="1">Uncharacterized protein</fullName>
    </submittedName>
</protein>
<dbReference type="AlphaFoldDB" id="A0A1M5FMG8"/>
<dbReference type="EMBL" id="FQVH01000070">
    <property type="protein sequence ID" value="SHF92695.1"/>
    <property type="molecule type" value="Genomic_DNA"/>
</dbReference>
<evidence type="ECO:0000313" key="2">
    <source>
        <dbReference type="Proteomes" id="UP000184088"/>
    </source>
</evidence>
<organism evidence="1 2">
    <name type="scientific">Caldanaerobius fijiensis DSM 17918</name>
    <dbReference type="NCBI Taxonomy" id="1121256"/>
    <lineage>
        <taxon>Bacteria</taxon>
        <taxon>Bacillati</taxon>
        <taxon>Bacillota</taxon>
        <taxon>Clostridia</taxon>
        <taxon>Thermoanaerobacterales</taxon>
        <taxon>Thermoanaerobacteraceae</taxon>
        <taxon>Caldanaerobius</taxon>
    </lineage>
</organism>
<dbReference type="Proteomes" id="UP000184088">
    <property type="component" value="Unassembled WGS sequence"/>
</dbReference>